<dbReference type="InterPro" id="IPR036864">
    <property type="entry name" value="Zn2-C6_fun-type_DNA-bd_sf"/>
</dbReference>
<proteinExistence type="predicted"/>
<protein>
    <recommendedName>
        <fullName evidence="2">Zn(2)-C6 fungal-type domain-containing protein</fullName>
    </recommendedName>
</protein>
<keyword evidence="4" id="KW-1185">Reference proteome</keyword>
<dbReference type="AlphaFoldDB" id="A0A1E1MUT6"/>
<dbReference type="Pfam" id="PF00172">
    <property type="entry name" value="Zn_clus"/>
    <property type="match status" value="1"/>
</dbReference>
<organism evidence="3 4">
    <name type="scientific">Rhynchosporium secalis</name>
    <name type="common">Barley scald fungus</name>
    <dbReference type="NCBI Taxonomy" id="38038"/>
    <lineage>
        <taxon>Eukaryota</taxon>
        <taxon>Fungi</taxon>
        <taxon>Dikarya</taxon>
        <taxon>Ascomycota</taxon>
        <taxon>Pezizomycotina</taxon>
        <taxon>Leotiomycetes</taxon>
        <taxon>Helotiales</taxon>
        <taxon>Ploettnerulaceae</taxon>
        <taxon>Rhynchosporium</taxon>
    </lineage>
</organism>
<dbReference type="GO" id="GO:0000981">
    <property type="term" value="F:DNA-binding transcription factor activity, RNA polymerase II-specific"/>
    <property type="evidence" value="ECO:0007669"/>
    <property type="project" value="InterPro"/>
</dbReference>
<dbReference type="SMART" id="SM00066">
    <property type="entry name" value="GAL4"/>
    <property type="match status" value="1"/>
</dbReference>
<evidence type="ECO:0000313" key="4">
    <source>
        <dbReference type="Proteomes" id="UP000177625"/>
    </source>
</evidence>
<keyword evidence="1" id="KW-0539">Nucleus</keyword>
<dbReference type="GO" id="GO:0008270">
    <property type="term" value="F:zinc ion binding"/>
    <property type="evidence" value="ECO:0007669"/>
    <property type="project" value="InterPro"/>
</dbReference>
<accession>A0A1E1MUT6</accession>
<dbReference type="EMBL" id="FJVC01000643">
    <property type="protein sequence ID" value="CZT52848.1"/>
    <property type="molecule type" value="Genomic_DNA"/>
</dbReference>
<dbReference type="InterPro" id="IPR001138">
    <property type="entry name" value="Zn2Cys6_DnaBD"/>
</dbReference>
<name>A0A1E1MUT6_RHYSE</name>
<evidence type="ECO:0000313" key="3">
    <source>
        <dbReference type="EMBL" id="CZT52848.1"/>
    </source>
</evidence>
<feature type="domain" description="Zn(2)-C6 fungal-type" evidence="2">
    <location>
        <begin position="21"/>
        <end position="51"/>
    </location>
</feature>
<evidence type="ECO:0000256" key="1">
    <source>
        <dbReference type="ARBA" id="ARBA00023242"/>
    </source>
</evidence>
<dbReference type="PANTHER" id="PTHR47256:SF3">
    <property type="entry name" value="ZN(II)2CYS6 TRANSCRIPTION FACTOR (EUROFUNG)"/>
    <property type="match status" value="1"/>
</dbReference>
<dbReference type="Proteomes" id="UP000177625">
    <property type="component" value="Unassembled WGS sequence"/>
</dbReference>
<reference evidence="4" key="1">
    <citation type="submission" date="2016-03" db="EMBL/GenBank/DDBJ databases">
        <authorList>
            <person name="Guldener U."/>
        </authorList>
    </citation>
    <scope>NUCLEOTIDE SEQUENCE [LARGE SCALE GENOMIC DNA]</scope>
</reference>
<dbReference type="PROSITE" id="PS50048">
    <property type="entry name" value="ZN2_CY6_FUNGAL_2"/>
    <property type="match status" value="1"/>
</dbReference>
<dbReference type="SUPFAM" id="SSF57701">
    <property type="entry name" value="Zn2/Cys6 DNA-binding domain"/>
    <property type="match status" value="1"/>
</dbReference>
<dbReference type="PANTHER" id="PTHR47256">
    <property type="entry name" value="ZN(II)2CYS6 TRANSCRIPTION FACTOR (EUROFUNG)-RELATED"/>
    <property type="match status" value="1"/>
</dbReference>
<evidence type="ECO:0000259" key="2">
    <source>
        <dbReference type="PROSITE" id="PS50048"/>
    </source>
</evidence>
<dbReference type="InterPro" id="IPR053187">
    <property type="entry name" value="Notoamide_regulator"/>
</dbReference>
<gene>
    <name evidence="3" type="ORF">RSE6_14230</name>
</gene>
<dbReference type="Gene3D" id="4.10.240.10">
    <property type="entry name" value="Zn(2)-C6 fungal-type DNA-binding domain"/>
    <property type="match status" value="1"/>
</dbReference>
<sequence length="96" mass="10918">MADAINPIHRRRGAGYVTQNACSEYKKKKAKCDGNNPCGRCERNGATTCHYDTSVKIKKEDLRTTIRDLQNYRQMSEDVFACLASGQYRSLILQEL</sequence>